<dbReference type="InterPro" id="IPR014721">
    <property type="entry name" value="Ribsml_uS5_D2-typ_fold_subgr"/>
</dbReference>
<evidence type="ECO:0000259" key="9">
    <source>
        <dbReference type="SMART" id="SM00889"/>
    </source>
</evidence>
<dbReference type="Pfam" id="PF00679">
    <property type="entry name" value="EFG_C"/>
    <property type="match status" value="1"/>
</dbReference>
<keyword evidence="3 10" id="KW-0251">Elongation factor</keyword>
<dbReference type="InterPro" id="IPR005517">
    <property type="entry name" value="Transl_elong_EFG/EF2_IV"/>
</dbReference>
<dbReference type="Pfam" id="PF00009">
    <property type="entry name" value="GTP_EFTU"/>
    <property type="match status" value="1"/>
</dbReference>
<dbReference type="GO" id="GO:0032790">
    <property type="term" value="P:ribosome disassembly"/>
    <property type="evidence" value="ECO:0007669"/>
    <property type="project" value="TreeGrafter"/>
</dbReference>
<dbReference type="InterPro" id="IPR020568">
    <property type="entry name" value="Ribosomal_Su5_D2-typ_SF"/>
</dbReference>
<dbReference type="InterPro" id="IPR027417">
    <property type="entry name" value="P-loop_NTPase"/>
</dbReference>
<dbReference type="Gene3D" id="2.40.30.10">
    <property type="entry name" value="Translation factors"/>
    <property type="match status" value="1"/>
</dbReference>
<dbReference type="Pfam" id="PF03764">
    <property type="entry name" value="EFG_IV"/>
    <property type="match status" value="1"/>
</dbReference>
<feature type="region of interest" description="Disordered" evidence="7">
    <location>
        <begin position="51"/>
        <end position="74"/>
    </location>
</feature>
<dbReference type="NCBIfam" id="NF009379">
    <property type="entry name" value="PRK12740.1-3"/>
    <property type="match status" value="1"/>
</dbReference>
<feature type="domain" description="Elongation factor EFG" evidence="8">
    <location>
        <begin position="594"/>
        <end position="684"/>
    </location>
</feature>
<evidence type="ECO:0000313" key="11">
    <source>
        <dbReference type="Proteomes" id="UP000193396"/>
    </source>
</evidence>
<feature type="domain" description="Translation elongation factor EFG/EF2" evidence="9">
    <location>
        <begin position="475"/>
        <end position="592"/>
    </location>
</feature>
<dbReference type="GO" id="GO:0097216">
    <property type="term" value="F:guanosine tetraphosphate binding"/>
    <property type="evidence" value="ECO:0007669"/>
    <property type="project" value="UniProtKB-ARBA"/>
</dbReference>
<dbReference type="InterPro" id="IPR047872">
    <property type="entry name" value="EFG_IV"/>
</dbReference>
<dbReference type="PANTHER" id="PTHR43261">
    <property type="entry name" value="TRANSLATION ELONGATION FACTOR G-RELATED"/>
    <property type="match status" value="1"/>
</dbReference>
<dbReference type="STRING" id="1293890.TALK_15530"/>
<reference evidence="10 11" key="1">
    <citation type="submission" date="2014-03" db="EMBL/GenBank/DDBJ databases">
        <title>The draft genome sequence of Thalassospira alkalitolerans JCM 18968.</title>
        <authorList>
            <person name="Lai Q."/>
            <person name="Shao Z."/>
        </authorList>
    </citation>
    <scope>NUCLEOTIDE SEQUENCE [LARGE SCALE GENOMIC DNA]</scope>
    <source>
        <strain evidence="10 11">JCM 18968</strain>
    </source>
</reference>
<evidence type="ECO:0000256" key="2">
    <source>
        <dbReference type="ARBA" id="ARBA00022741"/>
    </source>
</evidence>
<comment type="caution">
    <text evidence="10">The sequence shown here is derived from an EMBL/GenBank/DDBJ whole genome shotgun (WGS) entry which is preliminary data.</text>
</comment>
<dbReference type="InterPro" id="IPR035649">
    <property type="entry name" value="EFG_V"/>
</dbReference>
<dbReference type="CDD" id="cd01434">
    <property type="entry name" value="EFG_mtEFG1_IV"/>
    <property type="match status" value="1"/>
</dbReference>
<dbReference type="Gene3D" id="3.30.70.240">
    <property type="match status" value="1"/>
</dbReference>
<dbReference type="SMART" id="SM00838">
    <property type="entry name" value="EFG_C"/>
    <property type="match status" value="1"/>
</dbReference>
<keyword evidence="11" id="KW-1185">Reference proteome</keyword>
<keyword evidence="5" id="KW-0342">GTP-binding</keyword>
<evidence type="ECO:0000256" key="4">
    <source>
        <dbReference type="ARBA" id="ARBA00022917"/>
    </source>
</evidence>
<evidence type="ECO:0000256" key="6">
    <source>
        <dbReference type="ARBA" id="ARBA00024731"/>
    </source>
</evidence>
<dbReference type="SMART" id="SM00889">
    <property type="entry name" value="EFG_IV"/>
    <property type="match status" value="1"/>
</dbReference>
<dbReference type="CDD" id="cd03713">
    <property type="entry name" value="EFG_mtEFG_C"/>
    <property type="match status" value="1"/>
</dbReference>
<evidence type="ECO:0000256" key="1">
    <source>
        <dbReference type="ARBA" id="ARBA00017872"/>
    </source>
</evidence>
<dbReference type="InterPro" id="IPR000640">
    <property type="entry name" value="EFG_V-like"/>
</dbReference>
<dbReference type="AlphaFoldDB" id="A0A1Y2L965"/>
<dbReference type="SUPFAM" id="SSF54211">
    <property type="entry name" value="Ribosomal protein S5 domain 2-like"/>
    <property type="match status" value="1"/>
</dbReference>
<dbReference type="InterPro" id="IPR000795">
    <property type="entry name" value="T_Tr_GTP-bd_dom"/>
</dbReference>
<dbReference type="GO" id="GO:0003746">
    <property type="term" value="F:translation elongation factor activity"/>
    <property type="evidence" value="ECO:0007669"/>
    <property type="project" value="UniProtKB-KW"/>
</dbReference>
<gene>
    <name evidence="10" type="ORF">TALK_15530</name>
</gene>
<dbReference type="Proteomes" id="UP000193396">
    <property type="component" value="Unassembled WGS sequence"/>
</dbReference>
<proteinExistence type="predicted"/>
<dbReference type="OrthoDB" id="9802948at2"/>
<dbReference type="SUPFAM" id="SSF52540">
    <property type="entry name" value="P-loop containing nucleoside triphosphate hydrolases"/>
    <property type="match status" value="1"/>
</dbReference>
<dbReference type="Gene3D" id="3.30.230.10">
    <property type="match status" value="1"/>
</dbReference>
<evidence type="ECO:0000256" key="3">
    <source>
        <dbReference type="ARBA" id="ARBA00022768"/>
    </source>
</evidence>
<dbReference type="PANTHER" id="PTHR43261:SF7">
    <property type="entry name" value="ELONGATION FACTOR G-LIKE PROTEIN"/>
    <property type="match status" value="1"/>
</dbReference>
<dbReference type="InterPro" id="IPR041095">
    <property type="entry name" value="EFG_II"/>
</dbReference>
<keyword evidence="4" id="KW-0648">Protein biosynthesis</keyword>
<dbReference type="GO" id="GO:0005525">
    <property type="term" value="F:GTP binding"/>
    <property type="evidence" value="ECO:0007669"/>
    <property type="project" value="UniProtKB-KW"/>
</dbReference>
<dbReference type="CDD" id="cd04170">
    <property type="entry name" value="EF-G_bact"/>
    <property type="match status" value="1"/>
</dbReference>
<keyword evidence="2" id="KW-0547">Nucleotide-binding</keyword>
<evidence type="ECO:0000259" key="8">
    <source>
        <dbReference type="SMART" id="SM00838"/>
    </source>
</evidence>
<organism evidence="10 11">
    <name type="scientific">Thalassospira alkalitolerans</name>
    <dbReference type="NCBI Taxonomy" id="1293890"/>
    <lineage>
        <taxon>Bacteria</taxon>
        <taxon>Pseudomonadati</taxon>
        <taxon>Pseudomonadota</taxon>
        <taxon>Alphaproteobacteria</taxon>
        <taxon>Rhodospirillales</taxon>
        <taxon>Thalassospiraceae</taxon>
        <taxon>Thalassospira</taxon>
    </lineage>
</organism>
<name>A0A1Y2L965_9PROT</name>
<evidence type="ECO:0000256" key="5">
    <source>
        <dbReference type="ARBA" id="ARBA00023134"/>
    </source>
</evidence>
<dbReference type="SUPFAM" id="SSF50447">
    <property type="entry name" value="Translation proteins"/>
    <property type="match status" value="1"/>
</dbReference>
<dbReference type="RefSeq" id="WP_085620065.1">
    <property type="nucleotide sequence ID" value="NZ_JFKB01000011.1"/>
</dbReference>
<dbReference type="SUPFAM" id="SSF54980">
    <property type="entry name" value="EF-G C-terminal domain-like"/>
    <property type="match status" value="2"/>
</dbReference>
<evidence type="ECO:0000313" key="10">
    <source>
        <dbReference type="EMBL" id="OSQ46627.1"/>
    </source>
</evidence>
<protein>
    <recommendedName>
        <fullName evidence="1">Elongation factor G</fullName>
    </recommendedName>
</protein>
<dbReference type="Gene3D" id="3.40.50.300">
    <property type="entry name" value="P-loop containing nucleotide triphosphate hydrolases"/>
    <property type="match status" value="1"/>
</dbReference>
<dbReference type="GO" id="GO:0003924">
    <property type="term" value="F:GTPase activity"/>
    <property type="evidence" value="ECO:0007669"/>
    <property type="project" value="InterPro"/>
</dbReference>
<comment type="function">
    <text evidence="6">Catalyzes the GTP-dependent ribosomal translocation step during translation elongation. During this step, the ribosome changes from the pre-translocational (PRE) to the post-translocational (POST) state as the newly formed A-site-bound peptidyl-tRNA and P-site-bound deacylated tRNA move to the P and E sites, respectively. Catalyzes the coordinated movement of the two tRNA molecules, the mRNA and conformational changes in the ribosome.</text>
</comment>
<accession>A0A1Y2L965</accession>
<evidence type="ECO:0000256" key="7">
    <source>
        <dbReference type="SAM" id="MobiDB-lite"/>
    </source>
</evidence>
<dbReference type="Gene3D" id="3.30.70.870">
    <property type="entry name" value="Elongation Factor G (Translational Gtpase), domain 3"/>
    <property type="match status" value="1"/>
</dbReference>
<dbReference type="EMBL" id="JFKB01000011">
    <property type="protein sequence ID" value="OSQ46627.1"/>
    <property type="molecule type" value="Genomic_DNA"/>
</dbReference>
<dbReference type="InterPro" id="IPR009000">
    <property type="entry name" value="Transl_B-barrel_sf"/>
</dbReference>
<sequence>MPSSTTSANTTNANAPTARTTTARCAALVGPYSSGKTSLLESLLTATGRVHRKGSVGDGTTIGDASPEARERHMSTELTVAQTTYLDEEWHFIDCPGSVDFAQDAREAAMICDVAIVVVEPDPTRVMTAAPILKFLDRNRIPHLIFINKTDHGGIRLQNSLDALQSVSERPLVLREIPIRDGKDPDDPITGFVDVVSQRAYQYLDGQPSKLIALPASAKNREAKTRDGLLEALADYDDNLLEQILEDQAPATETIYENLERDLAEDLIAPVFFGSAEQDHGIIRLLKALRHEAPNADVCAHRLGLEPQDGSNAVQIFKTVHLPHAGRFCYGRVLSGQIKNGDTLGRDKIAGMCQIFGDKHEKRDQAPTGTIIGLPRVDHLRTGSLWGPDGALDHLWPDPLPPLYEIGLDVTKPGDDVKLTEALRHLCEQDRSLSFIHNDGTGQLVLRGQGDIHLQAALGQLTNRYHLEVEAKPVLTAYQETIRKPSQARGRYKKQTGGHGQFGDALIELKPLGRGAGFIFSERIVGGAIPRQYISAVEKGVRDGMRVGPLGFPVIDVEIELIDGTFHAVDSSDQAFQMAARIAVADALRDAQPVLLEPIERYAVSIPSEFTSKAQRLVSTRRGQIQGFNAKDGWQGWDEIDVQMPASETGDMVMELRSLTQGTGFFTRRYSHMQELAGKHADMIVSANQKPQRKS</sequence>
<dbReference type="Pfam" id="PF14492">
    <property type="entry name" value="EFG_III"/>
    <property type="match status" value="1"/>
</dbReference>
<dbReference type="InterPro" id="IPR035647">
    <property type="entry name" value="EFG_III/V"/>
</dbReference>